<dbReference type="Proteomes" id="UP000820818">
    <property type="component" value="Linkage Group LG1"/>
</dbReference>
<dbReference type="EMBL" id="WJBH02000001">
    <property type="protein sequence ID" value="KAI9564799.1"/>
    <property type="molecule type" value="Genomic_DNA"/>
</dbReference>
<evidence type="ECO:0000313" key="2">
    <source>
        <dbReference type="Proteomes" id="UP000820818"/>
    </source>
</evidence>
<organism evidence="1 2">
    <name type="scientific">Daphnia sinensis</name>
    <dbReference type="NCBI Taxonomy" id="1820382"/>
    <lineage>
        <taxon>Eukaryota</taxon>
        <taxon>Metazoa</taxon>
        <taxon>Ecdysozoa</taxon>
        <taxon>Arthropoda</taxon>
        <taxon>Crustacea</taxon>
        <taxon>Branchiopoda</taxon>
        <taxon>Diplostraca</taxon>
        <taxon>Cladocera</taxon>
        <taxon>Anomopoda</taxon>
        <taxon>Daphniidae</taxon>
        <taxon>Daphnia</taxon>
        <taxon>Daphnia similis group</taxon>
    </lineage>
</organism>
<comment type="caution">
    <text evidence="1">The sequence shown here is derived from an EMBL/GenBank/DDBJ whole genome shotgun (WGS) entry which is preliminary data.</text>
</comment>
<name>A0AAD5L1G5_9CRUS</name>
<reference evidence="1 2" key="1">
    <citation type="submission" date="2022-05" db="EMBL/GenBank/DDBJ databases">
        <title>A multi-omics perspective on studying reproductive biology in Daphnia sinensis.</title>
        <authorList>
            <person name="Jia J."/>
        </authorList>
    </citation>
    <scope>NUCLEOTIDE SEQUENCE [LARGE SCALE GENOMIC DNA]</scope>
    <source>
        <strain evidence="1 2">WSL</strain>
    </source>
</reference>
<proteinExistence type="predicted"/>
<dbReference type="AlphaFoldDB" id="A0AAD5L1G5"/>
<gene>
    <name evidence="1" type="ORF">GHT06_008540</name>
</gene>
<evidence type="ECO:0000313" key="1">
    <source>
        <dbReference type="EMBL" id="KAI9564799.1"/>
    </source>
</evidence>
<sequence length="124" mass="14580">MKPKGVARRLYCTLKRGSYKNIVVNRAHAPVAFGRCTISDLKKQTMKVLVLATLVTVVSCQPPYDQHNYLQEGYQAQFTLEEYYKPVYLYERPYYGYHAPENQPASIKQIIHFFKKFHSLQRPY</sequence>
<protein>
    <submittedName>
        <fullName evidence="1">Uncharacterized protein</fullName>
    </submittedName>
</protein>
<keyword evidence="2" id="KW-1185">Reference proteome</keyword>
<accession>A0AAD5L1G5</accession>